<dbReference type="CDD" id="cd12922">
    <property type="entry name" value="VKOR_5"/>
    <property type="match status" value="1"/>
</dbReference>
<dbReference type="GO" id="GO:0016020">
    <property type="term" value="C:membrane"/>
    <property type="evidence" value="ECO:0007669"/>
    <property type="project" value="UniProtKB-SubCell"/>
</dbReference>
<evidence type="ECO:0000256" key="6">
    <source>
        <dbReference type="ARBA" id="ARBA00023002"/>
    </source>
</evidence>
<evidence type="ECO:0000256" key="2">
    <source>
        <dbReference type="ARBA" id="ARBA00006214"/>
    </source>
</evidence>
<dbReference type="InterPro" id="IPR041714">
    <property type="entry name" value="VKOR_Actinobacteria"/>
</dbReference>
<feature type="transmembrane region" description="Helical" evidence="10">
    <location>
        <begin position="63"/>
        <end position="81"/>
    </location>
</feature>
<keyword evidence="8" id="KW-1015">Disulfide bond</keyword>
<feature type="transmembrane region" description="Helical" evidence="10">
    <location>
        <begin position="115"/>
        <end position="136"/>
    </location>
</feature>
<protein>
    <submittedName>
        <fullName evidence="12">Vitamin K epoxide reductase</fullName>
    </submittedName>
</protein>
<evidence type="ECO:0000313" key="13">
    <source>
        <dbReference type="Proteomes" id="UP000371041"/>
    </source>
</evidence>
<accession>A0A5Q3QCW3</accession>
<keyword evidence="6" id="KW-0560">Oxidoreductase</keyword>
<dbReference type="KEGG" id="sace:GIY23_15805"/>
<reference evidence="13" key="1">
    <citation type="submission" date="2019-11" db="EMBL/GenBank/DDBJ databases">
        <title>The complete genome sequence of Saccharopolyspora sp. E2A.</title>
        <authorList>
            <person name="Zhang G."/>
        </authorList>
    </citation>
    <scope>NUCLEOTIDE SEQUENCE [LARGE SCALE GENOMIC DNA]</scope>
    <source>
        <strain evidence="13">E2A</strain>
    </source>
</reference>
<evidence type="ECO:0000256" key="8">
    <source>
        <dbReference type="ARBA" id="ARBA00023157"/>
    </source>
</evidence>
<keyword evidence="5 10" id="KW-1133">Transmembrane helix</keyword>
<gene>
    <name evidence="12" type="ORF">GIY23_15805</name>
</gene>
<organism evidence="12 13">
    <name type="scientific">Allosaccharopolyspora coralli</name>
    <dbReference type="NCBI Taxonomy" id="2665642"/>
    <lineage>
        <taxon>Bacteria</taxon>
        <taxon>Bacillati</taxon>
        <taxon>Actinomycetota</taxon>
        <taxon>Actinomycetes</taxon>
        <taxon>Pseudonocardiales</taxon>
        <taxon>Pseudonocardiaceae</taxon>
        <taxon>Allosaccharopolyspora</taxon>
    </lineage>
</organism>
<feature type="domain" description="Vitamin K epoxide reductase" evidence="11">
    <location>
        <begin position="1"/>
        <end position="140"/>
    </location>
</feature>
<comment type="similarity">
    <text evidence="2">Belongs to the VKOR family.</text>
</comment>
<comment type="subcellular location">
    <subcellularLocation>
        <location evidence="1">Membrane</location>
        <topology evidence="1">Multi-pass membrane protein</topology>
    </subcellularLocation>
</comment>
<dbReference type="Pfam" id="PF07884">
    <property type="entry name" value="VKOR"/>
    <property type="match status" value="1"/>
</dbReference>
<dbReference type="EMBL" id="CP045929">
    <property type="protein sequence ID" value="QGK72332.1"/>
    <property type="molecule type" value="Genomic_DNA"/>
</dbReference>
<evidence type="ECO:0000256" key="4">
    <source>
        <dbReference type="ARBA" id="ARBA00022719"/>
    </source>
</evidence>
<dbReference type="GO" id="GO:0016491">
    <property type="term" value="F:oxidoreductase activity"/>
    <property type="evidence" value="ECO:0007669"/>
    <property type="project" value="UniProtKB-KW"/>
</dbReference>
<dbReference type="SMART" id="SM00756">
    <property type="entry name" value="VKc"/>
    <property type="match status" value="1"/>
</dbReference>
<proteinExistence type="inferred from homology"/>
<evidence type="ECO:0000256" key="7">
    <source>
        <dbReference type="ARBA" id="ARBA00023136"/>
    </source>
</evidence>
<sequence>MVAWLCVLGGVAGLVSAFALTLEKIATISNPGYQPSCNLNPIISCGSVMKSWQGSTFGFPNPLIGLVAYGALITIGVALLAGFRPPRWFWVGLQVGTGLGLLFVFWLIYSSLYSISALCPYCMVVWVATIVVFWYVTMHNLERGHLGVNGPAAQGLARFHSLGLAVFFLVIIGFILQAFWMFWSTLL</sequence>
<dbReference type="AlphaFoldDB" id="A0A5Q3QCW3"/>
<dbReference type="InterPro" id="IPR012932">
    <property type="entry name" value="VKOR"/>
</dbReference>
<evidence type="ECO:0000256" key="1">
    <source>
        <dbReference type="ARBA" id="ARBA00004141"/>
    </source>
</evidence>
<keyword evidence="9" id="KW-0676">Redox-active center</keyword>
<dbReference type="Gene3D" id="1.20.1440.130">
    <property type="entry name" value="VKOR domain"/>
    <property type="match status" value="1"/>
</dbReference>
<dbReference type="Proteomes" id="UP000371041">
    <property type="component" value="Chromosome"/>
</dbReference>
<evidence type="ECO:0000256" key="3">
    <source>
        <dbReference type="ARBA" id="ARBA00022692"/>
    </source>
</evidence>
<evidence type="ECO:0000256" key="9">
    <source>
        <dbReference type="ARBA" id="ARBA00023284"/>
    </source>
</evidence>
<name>A0A5Q3QCW3_9PSEU</name>
<evidence type="ECO:0000256" key="10">
    <source>
        <dbReference type="SAM" id="Phobius"/>
    </source>
</evidence>
<feature type="transmembrane region" description="Helical" evidence="10">
    <location>
        <begin position="162"/>
        <end position="183"/>
    </location>
</feature>
<keyword evidence="7 10" id="KW-0472">Membrane</keyword>
<dbReference type="InterPro" id="IPR038354">
    <property type="entry name" value="VKOR_sf"/>
</dbReference>
<feature type="transmembrane region" description="Helical" evidence="10">
    <location>
        <begin position="88"/>
        <end position="109"/>
    </location>
</feature>
<evidence type="ECO:0000256" key="5">
    <source>
        <dbReference type="ARBA" id="ARBA00022989"/>
    </source>
</evidence>
<keyword evidence="13" id="KW-1185">Reference proteome</keyword>
<dbReference type="GO" id="GO:0048038">
    <property type="term" value="F:quinone binding"/>
    <property type="evidence" value="ECO:0007669"/>
    <property type="project" value="UniProtKB-KW"/>
</dbReference>
<evidence type="ECO:0000259" key="11">
    <source>
        <dbReference type="SMART" id="SM00756"/>
    </source>
</evidence>
<keyword evidence="4" id="KW-0874">Quinone</keyword>
<evidence type="ECO:0000313" key="12">
    <source>
        <dbReference type="EMBL" id="QGK72332.1"/>
    </source>
</evidence>
<keyword evidence="3 10" id="KW-0812">Transmembrane</keyword>